<dbReference type="AlphaFoldDB" id="A0A1H1GIG0"/>
<feature type="transmembrane region" description="Helical" evidence="1">
    <location>
        <begin position="33"/>
        <end position="49"/>
    </location>
</feature>
<keyword evidence="1" id="KW-1133">Transmembrane helix</keyword>
<dbReference type="EMBL" id="FNLC01000002">
    <property type="protein sequence ID" value="SDR13014.1"/>
    <property type="molecule type" value="Genomic_DNA"/>
</dbReference>
<gene>
    <name evidence="2" type="ORF">SAMN04489842_2449</name>
</gene>
<keyword evidence="3" id="KW-1185">Reference proteome</keyword>
<name>A0A1H1GIG0_NATTX</name>
<dbReference type="Proteomes" id="UP000198848">
    <property type="component" value="Unassembled WGS sequence"/>
</dbReference>
<organism evidence="2 3">
    <name type="scientific">Natronobacterium texcoconense</name>
    <dbReference type="NCBI Taxonomy" id="1095778"/>
    <lineage>
        <taxon>Archaea</taxon>
        <taxon>Methanobacteriati</taxon>
        <taxon>Methanobacteriota</taxon>
        <taxon>Stenosarchaea group</taxon>
        <taxon>Halobacteria</taxon>
        <taxon>Halobacteriales</taxon>
        <taxon>Natrialbaceae</taxon>
        <taxon>Natronobacterium</taxon>
    </lineage>
</organism>
<keyword evidence="1" id="KW-0812">Transmembrane</keyword>
<evidence type="ECO:0000313" key="2">
    <source>
        <dbReference type="EMBL" id="SDR13014.1"/>
    </source>
</evidence>
<keyword evidence="1" id="KW-0472">Membrane</keyword>
<evidence type="ECO:0000313" key="3">
    <source>
        <dbReference type="Proteomes" id="UP000198848"/>
    </source>
</evidence>
<evidence type="ECO:0000256" key="1">
    <source>
        <dbReference type="SAM" id="Phobius"/>
    </source>
</evidence>
<protein>
    <submittedName>
        <fullName evidence="2">Uncharacterized protein</fullName>
    </submittedName>
</protein>
<accession>A0A1H1GIG0</accession>
<proteinExistence type="predicted"/>
<sequence>MDAKKLGVAFLVLVSVAAGVAVGQTVDVTPTMRLTIGVVVAIGTVLLVVRETKSG</sequence>
<reference evidence="3" key="1">
    <citation type="submission" date="2016-10" db="EMBL/GenBank/DDBJ databases">
        <authorList>
            <person name="Varghese N."/>
            <person name="Submissions S."/>
        </authorList>
    </citation>
    <scope>NUCLEOTIDE SEQUENCE [LARGE SCALE GENOMIC DNA]</scope>
    <source>
        <strain evidence="3">DSM 24767</strain>
    </source>
</reference>